<comment type="caution">
    <text evidence="7">The sequence shown here is derived from an EMBL/GenBank/DDBJ whole genome shotgun (WGS) entry which is preliminary data.</text>
</comment>
<gene>
    <name evidence="6 7" type="primary">rsmG</name>
    <name evidence="7" type="ORF">NB063_12105</name>
</gene>
<dbReference type="GO" id="GO:0008168">
    <property type="term" value="F:methyltransferase activity"/>
    <property type="evidence" value="ECO:0007669"/>
    <property type="project" value="UniProtKB-KW"/>
</dbReference>
<dbReference type="SUPFAM" id="SSF53335">
    <property type="entry name" value="S-adenosyl-L-methionine-dependent methyltransferases"/>
    <property type="match status" value="1"/>
</dbReference>
<evidence type="ECO:0000256" key="3">
    <source>
        <dbReference type="ARBA" id="ARBA00022603"/>
    </source>
</evidence>
<protein>
    <recommendedName>
        <fullName evidence="6">Ribosomal RNA small subunit methyltransferase G</fullName>
        <ecNumber evidence="6">2.1.1.-</ecNumber>
    </recommendedName>
    <alternativeName>
        <fullName evidence="6">16S rRNA 7-methylguanosine methyltransferase</fullName>
        <shortName evidence="6">16S rRNA m7G methyltransferase</shortName>
    </alternativeName>
</protein>
<dbReference type="Pfam" id="PF02527">
    <property type="entry name" value="GidB"/>
    <property type="match status" value="1"/>
</dbReference>
<keyword evidence="2 6" id="KW-0698">rRNA processing</keyword>
<dbReference type="PANTHER" id="PTHR31760">
    <property type="entry name" value="S-ADENOSYL-L-METHIONINE-DEPENDENT METHYLTRANSFERASES SUPERFAMILY PROTEIN"/>
    <property type="match status" value="1"/>
</dbReference>
<keyword evidence="8" id="KW-1185">Reference proteome</keyword>
<dbReference type="PANTHER" id="PTHR31760:SF0">
    <property type="entry name" value="S-ADENOSYL-L-METHIONINE-DEPENDENT METHYLTRANSFERASES SUPERFAMILY PROTEIN"/>
    <property type="match status" value="1"/>
</dbReference>
<feature type="binding site" evidence="6">
    <location>
        <begin position="133"/>
        <end position="134"/>
    </location>
    <ligand>
        <name>S-adenosyl-L-methionine</name>
        <dbReference type="ChEBI" id="CHEBI:59789"/>
    </ligand>
</feature>
<dbReference type="InterPro" id="IPR003682">
    <property type="entry name" value="rRNA_ssu_MeTfrase_G"/>
</dbReference>
<dbReference type="GO" id="GO:0005524">
    <property type="term" value="F:ATP binding"/>
    <property type="evidence" value="ECO:0007669"/>
    <property type="project" value="UniProtKB-KW"/>
</dbReference>
<feature type="binding site" evidence="6">
    <location>
        <position position="148"/>
    </location>
    <ligand>
        <name>S-adenosyl-L-methionine</name>
        <dbReference type="ChEBI" id="CHEBI:59789"/>
    </ligand>
</feature>
<keyword evidence="3 6" id="KW-0489">Methyltransferase</keyword>
<dbReference type="EC" id="2.1.1.-" evidence="6"/>
<reference evidence="7 8" key="1">
    <citation type="journal article" date="2022" name="Syst. Appl. Microbiol.">
        <title>Rhodopirellula aestuarii sp. nov., a novel member of the genus Rhodopirellula isolated from brackish sediments collected in the Tagus River estuary, Portugal.</title>
        <authorList>
            <person name="Vitorino I.R."/>
            <person name="Klimek D."/>
            <person name="Calusinska M."/>
            <person name="Lobo-da-Cunha A."/>
            <person name="Vasconcelos V."/>
            <person name="Lage O.M."/>
        </authorList>
    </citation>
    <scope>NUCLEOTIDE SEQUENCE [LARGE SCALE GENOMIC DNA]</scope>
    <source>
        <strain evidence="7 8">ICT_H3.1</strain>
    </source>
</reference>
<dbReference type="Proteomes" id="UP001202961">
    <property type="component" value="Unassembled WGS sequence"/>
</dbReference>
<evidence type="ECO:0000256" key="4">
    <source>
        <dbReference type="ARBA" id="ARBA00022679"/>
    </source>
</evidence>
<comment type="function">
    <text evidence="6">Specifically methylates the N7 position of a guanine in 16S rRNA.</text>
</comment>
<evidence type="ECO:0000313" key="7">
    <source>
        <dbReference type="EMBL" id="MCM2371346.1"/>
    </source>
</evidence>
<comment type="caution">
    <text evidence="6">Lacks conserved residue(s) required for the propagation of feature annotation.</text>
</comment>
<feature type="binding site" evidence="6">
    <location>
        <position position="83"/>
    </location>
    <ligand>
        <name>S-adenosyl-L-methionine</name>
        <dbReference type="ChEBI" id="CHEBI:59789"/>
    </ligand>
</feature>
<dbReference type="EMBL" id="JAMQBK010000031">
    <property type="protein sequence ID" value="MCM2371346.1"/>
    <property type="molecule type" value="Genomic_DNA"/>
</dbReference>
<accession>A0ABT0U3G2</accession>
<dbReference type="GO" id="GO:0032259">
    <property type="term" value="P:methylation"/>
    <property type="evidence" value="ECO:0007669"/>
    <property type="project" value="UniProtKB-KW"/>
</dbReference>
<dbReference type="NCBIfam" id="TIGR00138">
    <property type="entry name" value="rsmG_gidB"/>
    <property type="match status" value="1"/>
</dbReference>
<name>A0ABT0U3G2_9BACT</name>
<organism evidence="7 8">
    <name type="scientific">Aporhodopirellula aestuarii</name>
    <dbReference type="NCBI Taxonomy" id="2950107"/>
    <lineage>
        <taxon>Bacteria</taxon>
        <taxon>Pseudomonadati</taxon>
        <taxon>Planctomycetota</taxon>
        <taxon>Planctomycetia</taxon>
        <taxon>Pirellulales</taxon>
        <taxon>Pirellulaceae</taxon>
        <taxon>Aporhodopirellula</taxon>
    </lineage>
</organism>
<keyword evidence="7" id="KW-0547">Nucleotide-binding</keyword>
<evidence type="ECO:0000256" key="6">
    <source>
        <dbReference type="HAMAP-Rule" id="MF_00074"/>
    </source>
</evidence>
<dbReference type="RefSeq" id="WP_250928981.1">
    <property type="nucleotide sequence ID" value="NZ_JAMQBK010000031.1"/>
</dbReference>
<evidence type="ECO:0000256" key="5">
    <source>
        <dbReference type="ARBA" id="ARBA00022691"/>
    </source>
</evidence>
<comment type="subcellular location">
    <subcellularLocation>
        <location evidence="6">Cytoplasm</location>
    </subcellularLocation>
</comment>
<dbReference type="Gene3D" id="3.40.50.150">
    <property type="entry name" value="Vaccinia Virus protein VP39"/>
    <property type="match status" value="1"/>
</dbReference>
<keyword evidence="7" id="KW-0067">ATP-binding</keyword>
<keyword evidence="1 6" id="KW-0963">Cytoplasm</keyword>
<dbReference type="InterPro" id="IPR029063">
    <property type="entry name" value="SAM-dependent_MTases_sf"/>
</dbReference>
<sequence length="252" mass="28141">MTDPTEMNDLEDTFESALLRYGMQLDGPLADSLKRYAELMWRFNEQLNLTRHTTWDLYVGRDLRDCLQLAHLIQPDEAVLDLGSGNGVPGIPLAILRPDVEVSLAESVGKRAKVLDELVTELNLSVPVYSSRGEDLLEDFRFTTIVSRAVGSLMKFCRWVEPHWGSFDRLLLVKGPRWVEERAEARHYGVLKNFDLRVIASYPLGLPSEEVAEVATAAAAEGSEGEVGDDTDLSHLEGQGVILQLSRKGRFA</sequence>
<keyword evidence="4 6" id="KW-0808">Transferase</keyword>
<evidence type="ECO:0000313" key="8">
    <source>
        <dbReference type="Proteomes" id="UP001202961"/>
    </source>
</evidence>
<dbReference type="HAMAP" id="MF_00074">
    <property type="entry name" value="16SrRNA_methyltr_G"/>
    <property type="match status" value="1"/>
</dbReference>
<comment type="similarity">
    <text evidence="6">Belongs to the methyltransferase superfamily. RNA methyltransferase RsmG family.</text>
</comment>
<evidence type="ECO:0000256" key="2">
    <source>
        <dbReference type="ARBA" id="ARBA00022552"/>
    </source>
</evidence>
<proteinExistence type="inferred from homology"/>
<evidence type="ECO:0000256" key="1">
    <source>
        <dbReference type="ARBA" id="ARBA00022490"/>
    </source>
</evidence>
<keyword evidence="5 6" id="KW-0949">S-adenosyl-L-methionine</keyword>